<gene>
    <name evidence="1" type="ORF">O0S10_08955</name>
</gene>
<dbReference type="InterPro" id="IPR017918">
    <property type="entry name" value="N-reg_PII_CS"/>
</dbReference>
<evidence type="ECO:0000313" key="2">
    <source>
        <dbReference type="Proteomes" id="UP001141422"/>
    </source>
</evidence>
<evidence type="ECO:0000313" key="1">
    <source>
        <dbReference type="EMBL" id="MCZ0861346.1"/>
    </source>
</evidence>
<proteinExistence type="predicted"/>
<organism evidence="1 2">
    <name type="scientific">Methanocorpusculum petauri</name>
    <dbReference type="NCBI Taxonomy" id="3002863"/>
    <lineage>
        <taxon>Archaea</taxon>
        <taxon>Methanobacteriati</taxon>
        <taxon>Methanobacteriota</taxon>
        <taxon>Stenosarchaea group</taxon>
        <taxon>Methanomicrobia</taxon>
        <taxon>Methanomicrobiales</taxon>
        <taxon>Methanocorpusculaceae</taxon>
        <taxon>Methanocorpusculum</taxon>
    </lineage>
</organism>
<dbReference type="RefSeq" id="WP_268925535.1">
    <property type="nucleotide sequence ID" value="NZ_JAPTGB010000021.1"/>
</dbReference>
<accession>A0ABT4IIH0</accession>
<dbReference type="SMART" id="SM00938">
    <property type="entry name" value="P-II"/>
    <property type="match status" value="1"/>
</dbReference>
<dbReference type="Proteomes" id="UP001141422">
    <property type="component" value="Unassembled WGS sequence"/>
</dbReference>
<reference evidence="1" key="1">
    <citation type="submission" date="2022-12" db="EMBL/GenBank/DDBJ databases">
        <title>Isolation and characterisation of novel Methanocorpusculum spp. from native Australian herbivores indicates the genus is ancestrally host-associated.</title>
        <authorList>
            <person name="Volmer J.G."/>
            <person name="Soo R.M."/>
            <person name="Evans P.N."/>
            <person name="Hoedt E.C."/>
            <person name="Astorga Alsina A.L."/>
            <person name="Woodcroft B.J."/>
            <person name="Tyson G.W."/>
            <person name="Hugenholtz P."/>
            <person name="Morrison M."/>
        </authorList>
    </citation>
    <scope>NUCLEOTIDE SEQUENCE</scope>
    <source>
        <strain evidence="1">MG</strain>
    </source>
</reference>
<sequence>MKEILAFVRMNKTNVTKRSLLNAGAAGFIAMKVEGRGKLVTDRESLAGLKNDLMAKGQFDDTDNIQDVETLVEGFLDDSRLFARRMFQIVCEDDEVGKIVKAIIDVNKTSYKMGDGKIFVLPLENAVRVRTGETGSAAL</sequence>
<name>A0ABT4IIH0_9EURY</name>
<dbReference type="PANTHER" id="PTHR30115:SF11">
    <property type="entry name" value="NITROGEN REGULATORY PROTEIN P-II HOMOLOG"/>
    <property type="match status" value="1"/>
</dbReference>
<dbReference type="Pfam" id="PF00543">
    <property type="entry name" value="P-II"/>
    <property type="match status" value="1"/>
</dbReference>
<dbReference type="SUPFAM" id="SSF54913">
    <property type="entry name" value="GlnB-like"/>
    <property type="match status" value="1"/>
</dbReference>
<dbReference type="InterPro" id="IPR002187">
    <property type="entry name" value="N-reg_PII"/>
</dbReference>
<dbReference type="PANTHER" id="PTHR30115">
    <property type="entry name" value="NITROGEN REGULATORY PROTEIN P-II"/>
    <property type="match status" value="1"/>
</dbReference>
<dbReference type="EMBL" id="JAPTGB010000021">
    <property type="protein sequence ID" value="MCZ0861346.1"/>
    <property type="molecule type" value="Genomic_DNA"/>
</dbReference>
<comment type="caution">
    <text evidence="1">The sequence shown here is derived from an EMBL/GenBank/DDBJ whole genome shotgun (WGS) entry which is preliminary data.</text>
</comment>
<dbReference type="Gene3D" id="3.30.70.120">
    <property type="match status" value="1"/>
</dbReference>
<dbReference type="PROSITE" id="PS00638">
    <property type="entry name" value="PII_GLNB_CTER"/>
    <property type="match status" value="1"/>
</dbReference>
<protein>
    <submittedName>
        <fullName evidence="1">P-II family nitrogen regulator</fullName>
    </submittedName>
</protein>
<dbReference type="InterPro" id="IPR011322">
    <property type="entry name" value="N-reg_PII-like_a/b"/>
</dbReference>
<dbReference type="PROSITE" id="PS51343">
    <property type="entry name" value="PII_GLNB_DOM"/>
    <property type="match status" value="1"/>
</dbReference>
<keyword evidence="2" id="KW-1185">Reference proteome</keyword>
<dbReference type="InterPro" id="IPR015867">
    <property type="entry name" value="N-reg_PII/ATP_PRibTrfase_C"/>
</dbReference>